<dbReference type="AlphaFoldDB" id="A0A8H6S2S5"/>
<feature type="region of interest" description="Disordered" evidence="1">
    <location>
        <begin position="160"/>
        <end position="187"/>
    </location>
</feature>
<evidence type="ECO:0000313" key="2">
    <source>
        <dbReference type="EMBL" id="KAF7291643.1"/>
    </source>
</evidence>
<feature type="compositionally biased region" description="Basic and acidic residues" evidence="1">
    <location>
        <begin position="178"/>
        <end position="187"/>
    </location>
</feature>
<keyword evidence="3" id="KW-1185">Reference proteome</keyword>
<proteinExistence type="predicted"/>
<evidence type="ECO:0000313" key="3">
    <source>
        <dbReference type="Proteomes" id="UP000613580"/>
    </source>
</evidence>
<protein>
    <recommendedName>
        <fullName evidence="4">Zn(2)-C6 fungal-type domain-containing protein</fullName>
    </recommendedName>
</protein>
<dbReference type="EMBL" id="JACAZE010000024">
    <property type="protein sequence ID" value="KAF7291643.1"/>
    <property type="molecule type" value="Genomic_DNA"/>
</dbReference>
<gene>
    <name evidence="2" type="ORF">HMN09_01255500</name>
</gene>
<reference evidence="2" key="1">
    <citation type="submission" date="2020-05" db="EMBL/GenBank/DDBJ databases">
        <title>Mycena genomes resolve the evolution of fungal bioluminescence.</title>
        <authorList>
            <person name="Tsai I.J."/>
        </authorList>
    </citation>
    <scope>NUCLEOTIDE SEQUENCE</scope>
    <source>
        <strain evidence="2">110903Hualien_Pintung</strain>
    </source>
</reference>
<name>A0A8H6S2S5_MYCCL</name>
<feature type="region of interest" description="Disordered" evidence="1">
    <location>
        <begin position="222"/>
        <end position="310"/>
    </location>
</feature>
<feature type="compositionally biased region" description="Acidic residues" evidence="1">
    <location>
        <begin position="234"/>
        <end position="249"/>
    </location>
</feature>
<accession>A0A8H6S2S5</accession>
<comment type="caution">
    <text evidence="2">The sequence shown here is derived from an EMBL/GenBank/DDBJ whole genome shotgun (WGS) entry which is preliminary data.</text>
</comment>
<evidence type="ECO:0008006" key="4">
    <source>
        <dbReference type="Google" id="ProtNLM"/>
    </source>
</evidence>
<organism evidence="2 3">
    <name type="scientific">Mycena chlorophos</name>
    <name type="common">Agaric fungus</name>
    <name type="synonym">Agaricus chlorophos</name>
    <dbReference type="NCBI Taxonomy" id="658473"/>
    <lineage>
        <taxon>Eukaryota</taxon>
        <taxon>Fungi</taxon>
        <taxon>Dikarya</taxon>
        <taxon>Basidiomycota</taxon>
        <taxon>Agaricomycotina</taxon>
        <taxon>Agaricomycetes</taxon>
        <taxon>Agaricomycetidae</taxon>
        <taxon>Agaricales</taxon>
        <taxon>Marasmiineae</taxon>
        <taxon>Mycenaceae</taxon>
        <taxon>Mycena</taxon>
    </lineage>
</organism>
<sequence length="332" mass="37341">MYGCFTASKKTYVGDHRCDRCRRPTTSSRSRDRSECVVEDGRRACNECNRARTRCTFPNLNNPLRTLCTSESHPAVASSNMKTSDADIDAPHPRIGNLFNRQAREPPVAQQQRIQKLETQVEKLQNTIHSLTDINHTLTNTNQTLTDENIRLHDTVDASRAGSASGGLPPNAFTLQNHDTDEPFFRDYRPPKVVRRFKYEGSVGCEGQEIFKRGAAVAQARTSEHASRSSSVGDIDDEVDELESDEEAGAEAVPTGRQQSEFRAFFTPDPEEKKTYAPQMTLTRRRASHDNGHALLAPQRKKPRKDACYHEFSSSERRYAKVAGWKEQGQAV</sequence>
<dbReference type="Proteomes" id="UP000613580">
    <property type="component" value="Unassembled WGS sequence"/>
</dbReference>
<evidence type="ECO:0000256" key="1">
    <source>
        <dbReference type="SAM" id="MobiDB-lite"/>
    </source>
</evidence>